<organism evidence="2 3">
    <name type="scientific">Panicum virgatum</name>
    <name type="common">Blackwell switchgrass</name>
    <dbReference type="NCBI Taxonomy" id="38727"/>
    <lineage>
        <taxon>Eukaryota</taxon>
        <taxon>Viridiplantae</taxon>
        <taxon>Streptophyta</taxon>
        <taxon>Embryophyta</taxon>
        <taxon>Tracheophyta</taxon>
        <taxon>Spermatophyta</taxon>
        <taxon>Magnoliopsida</taxon>
        <taxon>Liliopsida</taxon>
        <taxon>Poales</taxon>
        <taxon>Poaceae</taxon>
        <taxon>PACMAD clade</taxon>
        <taxon>Panicoideae</taxon>
        <taxon>Panicodae</taxon>
        <taxon>Paniceae</taxon>
        <taxon>Panicinae</taxon>
        <taxon>Panicum</taxon>
        <taxon>Panicum sect. Hiantes</taxon>
    </lineage>
</organism>
<protein>
    <submittedName>
        <fullName evidence="2">Uncharacterized protein</fullName>
    </submittedName>
</protein>
<dbReference type="PANTHER" id="PTHR31374">
    <property type="entry name" value="AUXIN-INDUCED PROTEIN-LIKE-RELATED"/>
    <property type="match status" value="1"/>
</dbReference>
<dbReference type="AlphaFoldDB" id="A0A8T0SC33"/>
<reference evidence="2" key="1">
    <citation type="submission" date="2020-05" db="EMBL/GenBank/DDBJ databases">
        <title>WGS assembly of Panicum virgatum.</title>
        <authorList>
            <person name="Lovell J.T."/>
            <person name="Jenkins J."/>
            <person name="Shu S."/>
            <person name="Juenger T.E."/>
            <person name="Schmutz J."/>
        </authorList>
    </citation>
    <scope>NUCLEOTIDE SEQUENCE</scope>
    <source>
        <strain evidence="2">AP13</strain>
    </source>
</reference>
<accession>A0A8T0SC33</accession>
<comment type="caution">
    <text evidence="2">The sequence shown here is derived from an EMBL/GenBank/DDBJ whole genome shotgun (WGS) entry which is preliminary data.</text>
</comment>
<keyword evidence="3" id="KW-1185">Reference proteome</keyword>
<evidence type="ECO:0000313" key="3">
    <source>
        <dbReference type="Proteomes" id="UP000823388"/>
    </source>
</evidence>
<dbReference type="Pfam" id="PF02519">
    <property type="entry name" value="Auxin_inducible"/>
    <property type="match status" value="1"/>
</dbReference>
<proteinExistence type="inferred from homology"/>
<name>A0A8T0SC33_PANVG</name>
<dbReference type="EMBL" id="CM029046">
    <property type="protein sequence ID" value="KAG2593969.1"/>
    <property type="molecule type" value="Genomic_DNA"/>
</dbReference>
<dbReference type="InterPro" id="IPR003676">
    <property type="entry name" value="SAUR_fam"/>
</dbReference>
<dbReference type="GO" id="GO:0009733">
    <property type="term" value="P:response to auxin"/>
    <property type="evidence" value="ECO:0007669"/>
    <property type="project" value="InterPro"/>
</dbReference>
<dbReference type="PANTHER" id="PTHR31374:SF118">
    <property type="entry name" value="OS01G0924966 PROTEIN"/>
    <property type="match status" value="1"/>
</dbReference>
<evidence type="ECO:0000256" key="1">
    <source>
        <dbReference type="ARBA" id="ARBA00006974"/>
    </source>
</evidence>
<comment type="similarity">
    <text evidence="1">Belongs to the ARG7 family.</text>
</comment>
<sequence length="180" mass="19454">KSLISRTLQRCKSGLSAGGGSGRASPPRCFSVYVGPERERFVVRAECANHPLFRRLLDDAEREYGYAAQGPLALPGCDVDAFLDVLWQMEHDEADDGGGDQQFDAAASSPICGLHSGSKGRAAGYRMLSTRSSPVVGRRRVVHSRVSGFLSFWSKSIRCSHSVAAYYDSPLLLASLESSP</sequence>
<dbReference type="Proteomes" id="UP000823388">
    <property type="component" value="Chromosome 5N"/>
</dbReference>
<gene>
    <name evidence="2" type="ORF">PVAP13_5NG265101</name>
</gene>
<feature type="non-terminal residue" evidence="2">
    <location>
        <position position="1"/>
    </location>
</feature>
<evidence type="ECO:0000313" key="2">
    <source>
        <dbReference type="EMBL" id="KAG2593969.1"/>
    </source>
</evidence>